<accession>A0A089HS13</accession>
<evidence type="ECO:0000313" key="1">
    <source>
        <dbReference type="EMBL" id="AIQ14816.1"/>
    </source>
</evidence>
<dbReference type="Pfam" id="PF20074">
    <property type="entry name" value="DUF6470"/>
    <property type="match status" value="1"/>
</dbReference>
<protein>
    <submittedName>
        <fullName evidence="1">Uncharacterized protein</fullName>
    </submittedName>
</protein>
<evidence type="ECO:0000313" key="2">
    <source>
        <dbReference type="Proteomes" id="UP000029409"/>
    </source>
</evidence>
<proteinExistence type="predicted"/>
<dbReference type="Proteomes" id="UP000029409">
    <property type="component" value="Chromosome"/>
</dbReference>
<gene>
    <name evidence="1" type="ORF">PDUR_25260</name>
</gene>
<sequence length="136" mass="15462">MEVRGMRPTGIDSSTWGKYIPAKLTVRLRPAELFTDWTSVFNDLELKRPQSLMRDLEQEARSQGLENIAIKAQEGDRMANLAAGEKNVFGAIAHTRYMRNGQKEITVEALPHQGVYIDFRIYPPEIHVDPRGALPR</sequence>
<dbReference type="KEGG" id="pdu:PDUR_25260"/>
<dbReference type="STRING" id="44251.PDUR_25260"/>
<dbReference type="AlphaFoldDB" id="A0A089HS13"/>
<dbReference type="eggNOG" id="ENOG50339GQ">
    <property type="taxonomic scope" value="Bacteria"/>
</dbReference>
<name>A0A089HS13_PAEDU</name>
<organism evidence="1 2">
    <name type="scientific">Paenibacillus durus</name>
    <name type="common">Paenibacillus azotofixans</name>
    <dbReference type="NCBI Taxonomy" id="44251"/>
    <lineage>
        <taxon>Bacteria</taxon>
        <taxon>Bacillati</taxon>
        <taxon>Bacillota</taxon>
        <taxon>Bacilli</taxon>
        <taxon>Bacillales</taxon>
        <taxon>Paenibacillaceae</taxon>
        <taxon>Paenibacillus</taxon>
    </lineage>
</organism>
<reference evidence="1 2" key="1">
    <citation type="submission" date="2014-08" db="EMBL/GenBank/DDBJ databases">
        <title>Comparative genomics of the Paenibacillus odorifer group.</title>
        <authorList>
            <person name="den Bakker H.C."/>
            <person name="Tsai Y.-C."/>
            <person name="Martin N."/>
            <person name="Korlach J."/>
            <person name="Wiedmann M."/>
        </authorList>
    </citation>
    <scope>NUCLEOTIDE SEQUENCE [LARGE SCALE GENOMIC DNA]</scope>
    <source>
        <strain evidence="1 2">DSM 1735</strain>
    </source>
</reference>
<dbReference type="EMBL" id="CP009288">
    <property type="protein sequence ID" value="AIQ14816.1"/>
    <property type="molecule type" value="Genomic_DNA"/>
</dbReference>
<keyword evidence="2" id="KW-1185">Reference proteome</keyword>
<dbReference type="InterPro" id="IPR045527">
    <property type="entry name" value="DUF6470"/>
</dbReference>